<evidence type="ECO:0008006" key="5">
    <source>
        <dbReference type="Google" id="ProtNLM"/>
    </source>
</evidence>
<feature type="region of interest" description="Disordered" evidence="1">
    <location>
        <begin position="24"/>
        <end position="50"/>
    </location>
</feature>
<dbReference type="PATRIC" id="fig|314722.6.peg.1342"/>
<evidence type="ECO:0000313" key="3">
    <source>
        <dbReference type="EMBL" id="AKC86435.1"/>
    </source>
</evidence>
<evidence type="ECO:0000313" key="4">
    <source>
        <dbReference type="Proteomes" id="UP000033067"/>
    </source>
</evidence>
<keyword evidence="2" id="KW-0732">Signal</keyword>
<dbReference type="Proteomes" id="UP000033067">
    <property type="component" value="Chromosome"/>
</dbReference>
<sequence length="132" mass="13563">MLVALVALAAAALGMHAQSVEACELEPGQSREDSRSLGQGENGPTALDAAVNRRIRKANLSLREAAHVRGEAGKPSGAGQRREEGGLDPLAGVVNDIARSKTARLRTSTVYRGECARSATGAAGTGETCGRP</sequence>
<accession>A0A0E3UMW8</accession>
<organism evidence="3 4">
    <name type="scientific">Pseudoxanthomonas suwonensis</name>
    <dbReference type="NCBI Taxonomy" id="314722"/>
    <lineage>
        <taxon>Bacteria</taxon>
        <taxon>Pseudomonadati</taxon>
        <taxon>Pseudomonadota</taxon>
        <taxon>Gammaproteobacteria</taxon>
        <taxon>Lysobacterales</taxon>
        <taxon>Lysobacteraceae</taxon>
        <taxon>Pseudoxanthomonas</taxon>
    </lineage>
</organism>
<feature type="region of interest" description="Disordered" evidence="1">
    <location>
        <begin position="66"/>
        <end position="90"/>
    </location>
</feature>
<gene>
    <name evidence="3" type="ORF">WQ53_06295</name>
</gene>
<keyword evidence="4" id="KW-1185">Reference proteome</keyword>
<evidence type="ECO:0000256" key="1">
    <source>
        <dbReference type="SAM" id="MobiDB-lite"/>
    </source>
</evidence>
<feature type="signal peptide" evidence="2">
    <location>
        <begin position="1"/>
        <end position="22"/>
    </location>
</feature>
<reference evidence="3 4" key="1">
    <citation type="journal article" date="2015" name="Genome Announc.">
        <title>Complete Genome Sequence of Pseudoxanthomonas suwonensis Strain J1, a Cellulose-Degrading Bacterium Isolated from Leaf- and Wood-Enriched Soil.</title>
        <authorList>
            <person name="Hou L."/>
            <person name="Jiang J."/>
            <person name="Xu Z."/>
            <person name="Zhou Y."/>
            <person name="Leung F.C."/>
        </authorList>
    </citation>
    <scope>NUCLEOTIDE SEQUENCE [LARGE SCALE GENOMIC DNA]</scope>
    <source>
        <strain evidence="3 4">J1</strain>
    </source>
</reference>
<protein>
    <recommendedName>
        <fullName evidence="5">Secreted protein</fullName>
    </recommendedName>
</protein>
<dbReference type="KEGG" id="psuw:WQ53_06295"/>
<name>A0A0E3UMW8_9GAMM</name>
<dbReference type="EMBL" id="CP011144">
    <property type="protein sequence ID" value="AKC86435.1"/>
    <property type="molecule type" value="Genomic_DNA"/>
</dbReference>
<evidence type="ECO:0000256" key="2">
    <source>
        <dbReference type="SAM" id="SignalP"/>
    </source>
</evidence>
<proteinExistence type="predicted"/>
<dbReference type="AlphaFoldDB" id="A0A0E3UMW8"/>
<feature type="chain" id="PRO_5002413183" description="Secreted protein" evidence="2">
    <location>
        <begin position="23"/>
        <end position="132"/>
    </location>
</feature>